<dbReference type="EMBL" id="UINC01000635">
    <property type="protein sequence ID" value="SUZ58690.1"/>
    <property type="molecule type" value="Genomic_DNA"/>
</dbReference>
<dbReference type="AlphaFoldDB" id="A0A381NVW1"/>
<gene>
    <name evidence="1" type="ORF">METZ01_LOCUS11544</name>
</gene>
<dbReference type="CDD" id="cd06530">
    <property type="entry name" value="S26_SPase_I"/>
    <property type="match status" value="1"/>
</dbReference>
<organism evidence="1">
    <name type="scientific">marine metagenome</name>
    <dbReference type="NCBI Taxonomy" id="408172"/>
    <lineage>
        <taxon>unclassified sequences</taxon>
        <taxon>metagenomes</taxon>
        <taxon>ecological metagenomes</taxon>
    </lineage>
</organism>
<dbReference type="InterPro" id="IPR019533">
    <property type="entry name" value="Peptidase_S26"/>
</dbReference>
<sequence>MREAVLAIGLVVLILGSMWIATGTFPPMVVVESGSMMHDLEDGSIGAIDPGDLVLVINPARVNIVTYAEATQEGNKDFGYESHGMPGDVIIYRKNGDSATPVIHRALLKAVANESGGWDVPGTPLINVQTVSITLDYPCHFHGHLTIVDWTPSHEGYLTTGDNTITNGCKIDQISATGQDSRNGLKDENGMPVTAVMDEWVVGVASTELPWIGAIKLLVSGTQGSVTANTWNNLALTIVLILASPLIIDSATARLRGPDEEE</sequence>
<evidence type="ECO:0008006" key="2">
    <source>
        <dbReference type="Google" id="ProtNLM"/>
    </source>
</evidence>
<protein>
    <recommendedName>
        <fullName evidence="2">Peptidase S26 domain-containing protein</fullName>
    </recommendedName>
</protein>
<dbReference type="GO" id="GO:0006465">
    <property type="term" value="P:signal peptide processing"/>
    <property type="evidence" value="ECO:0007669"/>
    <property type="project" value="InterPro"/>
</dbReference>
<name>A0A381NVW1_9ZZZZ</name>
<proteinExistence type="predicted"/>
<dbReference type="GO" id="GO:0004252">
    <property type="term" value="F:serine-type endopeptidase activity"/>
    <property type="evidence" value="ECO:0007669"/>
    <property type="project" value="InterPro"/>
</dbReference>
<evidence type="ECO:0000313" key="1">
    <source>
        <dbReference type="EMBL" id="SUZ58690.1"/>
    </source>
</evidence>
<accession>A0A381NVW1</accession>
<reference evidence="1" key="1">
    <citation type="submission" date="2018-05" db="EMBL/GenBank/DDBJ databases">
        <authorList>
            <person name="Lanie J.A."/>
            <person name="Ng W.-L."/>
            <person name="Kazmierczak K.M."/>
            <person name="Andrzejewski T.M."/>
            <person name="Davidsen T.M."/>
            <person name="Wayne K.J."/>
            <person name="Tettelin H."/>
            <person name="Glass J.I."/>
            <person name="Rusch D."/>
            <person name="Podicherti R."/>
            <person name="Tsui H.-C.T."/>
            <person name="Winkler M.E."/>
        </authorList>
    </citation>
    <scope>NUCLEOTIDE SEQUENCE</scope>
</reference>